<keyword evidence="1" id="KW-1133">Transmembrane helix</keyword>
<sequence length="284" mass="32374">MVAGQSKLFRAFKYTVYGLLTLNVWLFFNEEWAASALRFGDGIAFADIIEGFAATIDTAAWVVLLLMFELETYVLEDRHITRFVGWVLQLLRVLCYAVICYAFFGYVTKLLFLMQVTPFTAVTDLCASAVQNWAYATDLDQYEMITAGTCESFTSSNQFVRFYGMNALVDTDGYREILRLAWVDVINAGVWLGVVAVLEMDVQLQTRERLHGRIQTLSNCAKYVMYSLLFLAAVYWGFKGDFVDFWDAFLWLVAFVFIELNVVQWQQEDERAAKETGAALLGDA</sequence>
<accession>A0A193LFF9</accession>
<dbReference type="AlphaFoldDB" id="A0A193LFF9"/>
<organism evidence="2 3">
    <name type="scientific">Woeseia oceani</name>
    <dbReference type="NCBI Taxonomy" id="1548547"/>
    <lineage>
        <taxon>Bacteria</taxon>
        <taxon>Pseudomonadati</taxon>
        <taxon>Pseudomonadota</taxon>
        <taxon>Gammaproteobacteria</taxon>
        <taxon>Woeseiales</taxon>
        <taxon>Woeseiaceae</taxon>
        <taxon>Woeseia</taxon>
    </lineage>
</organism>
<feature type="transmembrane region" description="Helical" evidence="1">
    <location>
        <begin position="48"/>
        <end position="68"/>
    </location>
</feature>
<reference evidence="2 3" key="1">
    <citation type="submission" date="2016-06" db="EMBL/GenBank/DDBJ databases">
        <title>Complete genome sequence of a deep-branching marine Gamma Proteobacterium Woeseia oceani type strain XK5.</title>
        <authorList>
            <person name="Mu D."/>
            <person name="Du Z."/>
        </authorList>
    </citation>
    <scope>NUCLEOTIDE SEQUENCE [LARGE SCALE GENOMIC DNA]</scope>
    <source>
        <strain evidence="2 3">XK5</strain>
    </source>
</reference>
<dbReference type="OrthoDB" id="6022998at2"/>
<keyword evidence="1" id="KW-0472">Membrane</keyword>
<feature type="transmembrane region" description="Helical" evidence="1">
    <location>
        <begin position="220"/>
        <end position="238"/>
    </location>
</feature>
<dbReference type="RefSeq" id="WP_068615459.1">
    <property type="nucleotide sequence ID" value="NZ_CP016268.1"/>
</dbReference>
<keyword evidence="1" id="KW-0812">Transmembrane</keyword>
<protein>
    <recommendedName>
        <fullName evidence="4">Shikimate kinase</fullName>
    </recommendedName>
</protein>
<dbReference type="EMBL" id="CP016268">
    <property type="protein sequence ID" value="ANO51270.1"/>
    <property type="molecule type" value="Genomic_DNA"/>
</dbReference>
<feature type="transmembrane region" description="Helical" evidence="1">
    <location>
        <begin position="244"/>
        <end position="263"/>
    </location>
</feature>
<evidence type="ECO:0000313" key="2">
    <source>
        <dbReference type="EMBL" id="ANO51270.1"/>
    </source>
</evidence>
<feature type="transmembrane region" description="Helical" evidence="1">
    <location>
        <begin position="180"/>
        <end position="199"/>
    </location>
</feature>
<evidence type="ECO:0000313" key="3">
    <source>
        <dbReference type="Proteomes" id="UP000092695"/>
    </source>
</evidence>
<dbReference type="KEGG" id="woc:BA177_08700"/>
<feature type="transmembrane region" description="Helical" evidence="1">
    <location>
        <begin position="80"/>
        <end position="104"/>
    </location>
</feature>
<dbReference type="Proteomes" id="UP000092695">
    <property type="component" value="Chromosome"/>
</dbReference>
<gene>
    <name evidence="2" type="ORF">BA177_08700</name>
</gene>
<evidence type="ECO:0000256" key="1">
    <source>
        <dbReference type="SAM" id="Phobius"/>
    </source>
</evidence>
<feature type="transmembrane region" description="Helical" evidence="1">
    <location>
        <begin position="12"/>
        <end position="28"/>
    </location>
</feature>
<keyword evidence="3" id="KW-1185">Reference proteome</keyword>
<proteinExistence type="predicted"/>
<name>A0A193LFF9_9GAMM</name>
<evidence type="ECO:0008006" key="4">
    <source>
        <dbReference type="Google" id="ProtNLM"/>
    </source>
</evidence>